<dbReference type="PANTHER" id="PTHR42960:SF1">
    <property type="entry name" value="YCF46 PROTEIN"/>
    <property type="match status" value="1"/>
</dbReference>
<comment type="similarity">
    <text evidence="3">Belongs to the AAA ATPase family. Highly divergent.</text>
</comment>
<dbReference type="InterPro" id="IPR052381">
    <property type="entry name" value="AAA_domain_protein"/>
</dbReference>
<dbReference type="GO" id="GO:0005524">
    <property type="term" value="F:ATP binding"/>
    <property type="evidence" value="ECO:0007669"/>
    <property type="project" value="UniProtKB-KW"/>
</dbReference>
<dbReference type="Proteomes" id="UP000675920">
    <property type="component" value="Unplaced"/>
</dbReference>
<evidence type="ECO:0000256" key="3">
    <source>
        <dbReference type="ARBA" id="ARBA00038088"/>
    </source>
</evidence>
<dbReference type="Gene3D" id="3.40.50.300">
    <property type="entry name" value="P-loop containing nucleotide triphosphate hydrolases"/>
    <property type="match status" value="1"/>
</dbReference>
<evidence type="ECO:0000256" key="1">
    <source>
        <dbReference type="ARBA" id="ARBA00022741"/>
    </source>
</evidence>
<accession>A0A8B6X3W0</accession>
<evidence type="ECO:0000256" key="4">
    <source>
        <dbReference type="ARBA" id="ARBA00040480"/>
    </source>
</evidence>
<evidence type="ECO:0000256" key="5">
    <source>
        <dbReference type="SAM" id="MobiDB-lite"/>
    </source>
</evidence>
<dbReference type="InterPro" id="IPR027417">
    <property type="entry name" value="P-loop_NTPase"/>
</dbReference>
<reference evidence="8" key="3">
    <citation type="submission" date="2025-08" db="UniProtKB">
        <authorList>
            <consortium name="RefSeq"/>
        </authorList>
    </citation>
    <scope>IDENTIFICATION</scope>
</reference>
<reference evidence="8" key="2">
    <citation type="journal article" date="1999" name="Genome Res.">
        <title>AAA+: A class of chaperone-like ATPases associated with the assembly, operation, and disassembly of protein complexes.</title>
        <authorList>
            <person name="Neuwald A.F."/>
            <person name="Aravind L."/>
            <person name="Spouge J.L."/>
            <person name="Koonin E.V."/>
        </authorList>
    </citation>
    <scope>NUCLEOTIDE SEQUENCE</scope>
</reference>
<sequence length="519" mass="56541">MPLATLRHTLAARYPLICLETHEEPRARALVRQLADELGEACFEWSVADGLSHANFRYTAGRPPTGADASGGWQPGVSMPSSQAAPARRSFVDTDDLDAALRFIDREGPRGIYLLFDTHPFLDAPTVQRLLREIAFDHATRHCTLVLVGPRIDLPPEIARHALFETLPLPDLARVREIFREELDAYANAPGHLRVTGERVTAERLMQQMLGLCEEDVRRLLRLCIHADGAIDDDDLRRVTRIKREMLAESALDVDFPDAGKLAVAGMANLKRWLSLREAAFRGAAPGLPTPRGVLMLGVQGGGKSLAARTIAADWRLPLARLDIGALQDKFHGETERKLRAALAAAEALAPCVLWIDEIEKAMAQGGSEADGGIGRRVLGALLTWMAERDRPVFIAATANDIRALPPELLRKGRFDEIFFVDLPDAAARVEVFCIHLARRGLDAAGFDLAALAAACEGFSGAEIEQAVISACFEAGAAKLPVSGELVIAELRRTRPISVTMAEAVAALRDWARDRAVPA</sequence>
<reference evidence="8" key="1">
    <citation type="journal article" date="1995" name="Bioessays">
        <title>A 200-amino acid ATPase module in search of a basic function.</title>
        <authorList>
            <person name="Confalonieri F."/>
            <person name="Duguet M."/>
        </authorList>
    </citation>
    <scope>NUCLEOTIDE SEQUENCE</scope>
</reference>
<protein>
    <recommendedName>
        <fullName evidence="4">Uncharacterized AAA domain-containing protein ycf46</fullName>
    </recommendedName>
</protein>
<name>A0A8B6X3W0_9BURK</name>
<keyword evidence="7" id="KW-1185">Reference proteome</keyword>
<feature type="domain" description="AAA+ ATPase" evidence="6">
    <location>
        <begin position="290"/>
        <end position="425"/>
    </location>
</feature>
<organism evidence="7 8">
    <name type="scientific">Derxia gummosa DSM 723</name>
    <dbReference type="NCBI Taxonomy" id="1121388"/>
    <lineage>
        <taxon>Bacteria</taxon>
        <taxon>Pseudomonadati</taxon>
        <taxon>Pseudomonadota</taxon>
        <taxon>Betaproteobacteria</taxon>
        <taxon>Burkholderiales</taxon>
        <taxon>Alcaligenaceae</taxon>
        <taxon>Derxia</taxon>
    </lineage>
</organism>
<evidence type="ECO:0000313" key="7">
    <source>
        <dbReference type="Proteomes" id="UP000675920"/>
    </source>
</evidence>
<dbReference type="Gene3D" id="1.10.8.60">
    <property type="match status" value="1"/>
</dbReference>
<dbReference type="GO" id="GO:0016887">
    <property type="term" value="F:ATP hydrolysis activity"/>
    <property type="evidence" value="ECO:0007669"/>
    <property type="project" value="InterPro"/>
</dbReference>
<dbReference type="InterPro" id="IPR003959">
    <property type="entry name" value="ATPase_AAA_core"/>
</dbReference>
<evidence type="ECO:0000313" key="8">
    <source>
        <dbReference type="RefSeq" id="WP_028311061.1"/>
    </source>
</evidence>
<dbReference type="AlphaFoldDB" id="A0A8B6X3W0"/>
<dbReference type="InterPro" id="IPR003593">
    <property type="entry name" value="AAA+_ATPase"/>
</dbReference>
<evidence type="ECO:0000259" key="6">
    <source>
        <dbReference type="SMART" id="SM00382"/>
    </source>
</evidence>
<dbReference type="SMART" id="SM00382">
    <property type="entry name" value="AAA"/>
    <property type="match status" value="1"/>
</dbReference>
<keyword evidence="2" id="KW-0067">ATP-binding</keyword>
<proteinExistence type="inferred from homology"/>
<evidence type="ECO:0000256" key="2">
    <source>
        <dbReference type="ARBA" id="ARBA00022840"/>
    </source>
</evidence>
<dbReference type="Pfam" id="PF00004">
    <property type="entry name" value="AAA"/>
    <property type="match status" value="1"/>
</dbReference>
<keyword evidence="1" id="KW-0547">Nucleotide-binding</keyword>
<dbReference type="OrthoDB" id="9802352at2"/>
<dbReference type="PANTHER" id="PTHR42960">
    <property type="entry name" value="YCF46 PROTEIN"/>
    <property type="match status" value="1"/>
</dbReference>
<dbReference type="SUPFAM" id="SSF52540">
    <property type="entry name" value="P-loop containing nucleoside triphosphate hydrolases"/>
    <property type="match status" value="2"/>
</dbReference>
<feature type="region of interest" description="Disordered" evidence="5">
    <location>
        <begin position="66"/>
        <end position="88"/>
    </location>
</feature>
<dbReference type="RefSeq" id="WP_028311061.1">
    <property type="nucleotide sequence ID" value="NZ_AXWS01000008.1"/>
</dbReference>